<evidence type="ECO:0000313" key="3">
    <source>
        <dbReference type="EMBL" id="MBA4865540.1"/>
    </source>
</evidence>
<dbReference type="GO" id="GO:0004803">
    <property type="term" value="F:transposase activity"/>
    <property type="evidence" value="ECO:0007669"/>
    <property type="project" value="InterPro"/>
</dbReference>
<proteinExistence type="predicted"/>
<dbReference type="InterPro" id="IPR024473">
    <property type="entry name" value="Transposases_IS4_N"/>
</dbReference>
<comment type="caution">
    <text evidence="3">The sequence shown here is derived from an EMBL/GenBank/DDBJ whole genome shotgun (WGS) entry which is preliminary data.</text>
</comment>
<protein>
    <submittedName>
        <fullName evidence="3">IS4 family transposase</fullName>
    </submittedName>
</protein>
<keyword evidence="4" id="KW-1185">Reference proteome</keyword>
<evidence type="ECO:0000259" key="2">
    <source>
        <dbReference type="Pfam" id="PF13006"/>
    </source>
</evidence>
<dbReference type="Proteomes" id="UP000586976">
    <property type="component" value="Unassembled WGS sequence"/>
</dbReference>
<reference evidence="3 4" key="1">
    <citation type="submission" date="2020-07" db="EMBL/GenBank/DDBJ databases">
        <title>Streptomyces isolated from Indian soil.</title>
        <authorList>
            <person name="Mandal S."/>
            <person name="Maiti P.K."/>
        </authorList>
    </citation>
    <scope>NUCLEOTIDE SEQUENCE [LARGE SCALE GENOMIC DNA]</scope>
    <source>
        <strain evidence="3 4">PSKA54</strain>
    </source>
</reference>
<dbReference type="GO" id="GO:0003677">
    <property type="term" value="F:DNA binding"/>
    <property type="evidence" value="ECO:0007669"/>
    <property type="project" value="InterPro"/>
</dbReference>
<organism evidence="3 4">
    <name type="scientific">Streptomyces himalayensis subsp. aureolus</name>
    <dbReference type="NCBI Taxonomy" id="2758039"/>
    <lineage>
        <taxon>Bacteria</taxon>
        <taxon>Bacillati</taxon>
        <taxon>Actinomycetota</taxon>
        <taxon>Actinomycetes</taxon>
        <taxon>Kitasatosporales</taxon>
        <taxon>Streptomycetaceae</taxon>
        <taxon>Streptomyces</taxon>
        <taxon>Streptomyces himalayensis</taxon>
    </lineage>
</organism>
<dbReference type="PANTHER" id="PTHR37529:SF1">
    <property type="entry name" value="TRANSPOSASE INSG FOR INSERTION SEQUENCE ELEMENT IS4-RELATED"/>
    <property type="match status" value="1"/>
</dbReference>
<dbReference type="PANTHER" id="PTHR37529">
    <property type="entry name" value="TRANSPOSASE INSG FOR INSERTION SEQUENCE ELEMENT IS4-RELATED"/>
    <property type="match status" value="1"/>
</dbReference>
<name>A0A7W2D6T3_9ACTN</name>
<dbReference type="AlphaFoldDB" id="A0A7W2D6T3"/>
<dbReference type="InterPro" id="IPR012337">
    <property type="entry name" value="RNaseH-like_sf"/>
</dbReference>
<dbReference type="NCBIfam" id="NF033592">
    <property type="entry name" value="transpos_IS4_1"/>
    <property type="match status" value="1"/>
</dbReference>
<sequence length="356" mass="38705">MLPARVVVYFVLAMCLFSGQAYEEVARLLTEGLAWAGRWRGRWEVPSTGAISRARARLGPEPLRALFARVCRPVATAETVGAWYRGRRVVAVDGTTLDAADTPDNDAFFGRPGSGRGDKKSAFPQVRLVVLAECGTHAVFAAATGPCTAAETVLADTLLPHLQPGMLLLADPNFPGYDRWKTAAATGADLLWRVKSDVVLVVREQYQDGSYLSEIYAARDKRRVHGQLVRVVEYTVAGHEETGPIRLITTILDPGQAPAAELAATDWDADEDEIDRRVKQLEAISRPVTAEEAQALASCFGPDDCYGVAWTLLHLIETGPGPVPVVQRPGPNADEWHHTLWSRWGNPESPDDGSAS</sequence>
<dbReference type="Pfam" id="PF13006">
    <property type="entry name" value="Nterm_IS4"/>
    <property type="match status" value="1"/>
</dbReference>
<feature type="domain" description="Transposase IS4-like" evidence="1">
    <location>
        <begin position="86"/>
        <end position="222"/>
    </location>
</feature>
<evidence type="ECO:0000313" key="4">
    <source>
        <dbReference type="Proteomes" id="UP000586976"/>
    </source>
</evidence>
<feature type="domain" description="Transposase IS4 N-terminal" evidence="2">
    <location>
        <begin position="2"/>
        <end position="68"/>
    </location>
</feature>
<accession>A0A7W2D6T3</accession>
<dbReference type="GO" id="GO:0006313">
    <property type="term" value="P:DNA transposition"/>
    <property type="evidence" value="ECO:0007669"/>
    <property type="project" value="InterPro"/>
</dbReference>
<dbReference type="InterPro" id="IPR002559">
    <property type="entry name" value="Transposase_11"/>
</dbReference>
<evidence type="ECO:0000259" key="1">
    <source>
        <dbReference type="Pfam" id="PF01609"/>
    </source>
</evidence>
<dbReference type="Pfam" id="PF01609">
    <property type="entry name" value="DDE_Tnp_1"/>
    <property type="match status" value="1"/>
</dbReference>
<dbReference type="EMBL" id="JACEQY010000043">
    <property type="protein sequence ID" value="MBA4865540.1"/>
    <property type="molecule type" value="Genomic_DNA"/>
</dbReference>
<dbReference type="InterPro" id="IPR047952">
    <property type="entry name" value="Transpos_IS4"/>
</dbReference>
<dbReference type="SUPFAM" id="SSF53098">
    <property type="entry name" value="Ribonuclease H-like"/>
    <property type="match status" value="1"/>
</dbReference>
<gene>
    <name evidence="3" type="ORF">H1V43_30220</name>
</gene>